<dbReference type="AlphaFoldDB" id="A0A9N9GFD3"/>
<organism evidence="1 2">
    <name type="scientific">Diversispora eburnea</name>
    <dbReference type="NCBI Taxonomy" id="1213867"/>
    <lineage>
        <taxon>Eukaryota</taxon>
        <taxon>Fungi</taxon>
        <taxon>Fungi incertae sedis</taxon>
        <taxon>Mucoromycota</taxon>
        <taxon>Glomeromycotina</taxon>
        <taxon>Glomeromycetes</taxon>
        <taxon>Diversisporales</taxon>
        <taxon>Diversisporaceae</taxon>
        <taxon>Diversispora</taxon>
    </lineage>
</organism>
<dbReference type="OrthoDB" id="544350at2759"/>
<evidence type="ECO:0000313" key="1">
    <source>
        <dbReference type="EMBL" id="CAG8598470.1"/>
    </source>
</evidence>
<dbReference type="SUPFAM" id="SSF56112">
    <property type="entry name" value="Protein kinase-like (PK-like)"/>
    <property type="match status" value="1"/>
</dbReference>
<reference evidence="1" key="1">
    <citation type="submission" date="2021-06" db="EMBL/GenBank/DDBJ databases">
        <authorList>
            <person name="Kallberg Y."/>
            <person name="Tangrot J."/>
            <person name="Rosling A."/>
        </authorList>
    </citation>
    <scope>NUCLEOTIDE SEQUENCE</scope>
    <source>
        <strain evidence="1">AZ414A</strain>
    </source>
</reference>
<sequence>MNFLIANSGNIKIDHFINATQSQNKIIDGPYLIWIPFEEFKDVKKIGQGGFSQIFKANWKINKGISYKGTIKRSKSERKIGLKVLNNSQNADTEFLNEYRYSDYSKYSDGEIKKEFSHEYDVWLEFEKAEEK</sequence>
<dbReference type="InterPro" id="IPR011009">
    <property type="entry name" value="Kinase-like_dom_sf"/>
</dbReference>
<gene>
    <name evidence="1" type="ORF">DEBURN_LOCUS9404</name>
</gene>
<protein>
    <submittedName>
        <fullName evidence="1">7528_t:CDS:1</fullName>
    </submittedName>
</protein>
<name>A0A9N9GFD3_9GLOM</name>
<accession>A0A9N9GFD3</accession>
<proteinExistence type="predicted"/>
<comment type="caution">
    <text evidence="1">The sequence shown here is derived from an EMBL/GenBank/DDBJ whole genome shotgun (WGS) entry which is preliminary data.</text>
</comment>
<evidence type="ECO:0000313" key="2">
    <source>
        <dbReference type="Proteomes" id="UP000789706"/>
    </source>
</evidence>
<keyword evidence="2" id="KW-1185">Reference proteome</keyword>
<dbReference type="Proteomes" id="UP000789706">
    <property type="component" value="Unassembled WGS sequence"/>
</dbReference>
<dbReference type="Gene3D" id="3.30.200.20">
    <property type="entry name" value="Phosphorylase Kinase, domain 1"/>
    <property type="match status" value="1"/>
</dbReference>
<dbReference type="EMBL" id="CAJVPK010001788">
    <property type="protein sequence ID" value="CAG8598470.1"/>
    <property type="molecule type" value="Genomic_DNA"/>
</dbReference>